<feature type="chain" id="PRO_5044208190" description="Alpha/beta hydrolase" evidence="1">
    <location>
        <begin position="21"/>
        <end position="238"/>
    </location>
</feature>
<sequence>MNLAALFATALLAVQTQTPASVPLAVAGGEVLQVGEVPNILVRARGARGSLVVLTGGNGRLGVGEGATILENATNVLIRNAHRFAARGFNVLLVEEGTVLSEAVDHARQLGGPVTVVATSAGTPRAAEGLLAGATPDRLILTSGFLSDASGPSRGVGDILGDPAHLPETLVIHHRADGCRFTRPEGVQPFVDWASGRVSVVWLEGGTEEGNPCRFAAHHGFAGQDDELADAIADFAGQ</sequence>
<organism evidence="2">
    <name type="scientific">Caulobacter sp. 73W</name>
    <dbReference type="NCBI Taxonomy" id="3161137"/>
    <lineage>
        <taxon>Bacteria</taxon>
        <taxon>Pseudomonadati</taxon>
        <taxon>Pseudomonadota</taxon>
        <taxon>Alphaproteobacteria</taxon>
        <taxon>Caulobacterales</taxon>
        <taxon>Caulobacteraceae</taxon>
        <taxon>Caulobacter</taxon>
    </lineage>
</organism>
<dbReference type="InterPro" id="IPR029058">
    <property type="entry name" value="AB_hydrolase_fold"/>
</dbReference>
<dbReference type="RefSeq" id="WP_369059807.1">
    <property type="nucleotide sequence ID" value="NZ_CP158375.1"/>
</dbReference>
<dbReference type="EMBL" id="CP158375">
    <property type="protein sequence ID" value="XDO96917.1"/>
    <property type="molecule type" value="Genomic_DNA"/>
</dbReference>
<name>A0AB39KSQ5_9CAUL</name>
<accession>A0AB39KSQ5</accession>
<evidence type="ECO:0000256" key="1">
    <source>
        <dbReference type="SAM" id="SignalP"/>
    </source>
</evidence>
<keyword evidence="1" id="KW-0732">Signal</keyword>
<dbReference type="AlphaFoldDB" id="A0AB39KSQ5"/>
<dbReference type="Gene3D" id="3.40.50.1820">
    <property type="entry name" value="alpha/beta hydrolase"/>
    <property type="match status" value="1"/>
</dbReference>
<dbReference type="SUPFAM" id="SSF53474">
    <property type="entry name" value="alpha/beta-Hydrolases"/>
    <property type="match status" value="1"/>
</dbReference>
<evidence type="ECO:0000313" key="2">
    <source>
        <dbReference type="EMBL" id="XDO96917.1"/>
    </source>
</evidence>
<gene>
    <name evidence="2" type="ORF">ABOZ73_00350</name>
</gene>
<feature type="signal peptide" evidence="1">
    <location>
        <begin position="1"/>
        <end position="20"/>
    </location>
</feature>
<evidence type="ECO:0008006" key="3">
    <source>
        <dbReference type="Google" id="ProtNLM"/>
    </source>
</evidence>
<reference evidence="2" key="1">
    <citation type="submission" date="2024-06" db="EMBL/GenBank/DDBJ databases">
        <title>Caulobacter inopinatus, sp. nov.</title>
        <authorList>
            <person name="Donachie S.P."/>
        </authorList>
    </citation>
    <scope>NUCLEOTIDE SEQUENCE</scope>
    <source>
        <strain evidence="2">73W</strain>
    </source>
</reference>
<proteinExistence type="predicted"/>
<protein>
    <recommendedName>
        <fullName evidence="3">Alpha/beta hydrolase</fullName>
    </recommendedName>
</protein>